<accession>A0AAV2JAQ2</accession>
<dbReference type="AlphaFoldDB" id="A0AAV2JAQ2"/>
<protein>
    <submittedName>
        <fullName evidence="2">Uncharacterized protein</fullName>
    </submittedName>
</protein>
<gene>
    <name evidence="2" type="ORF">KC01_LOCUS4846</name>
</gene>
<sequence>MHMSAYSSSSTQNSNQRQPPYGEYAVSTKVREEFGGWKSGGGATVKCRGRGHSELQRSEVRGRSHSEHQRTQREVSVKLSAVQMQLTEPSAPSDSSNIMVPVSSCATPINCTTERHQRWTQEDLS</sequence>
<evidence type="ECO:0000256" key="1">
    <source>
        <dbReference type="SAM" id="MobiDB-lite"/>
    </source>
</evidence>
<evidence type="ECO:0000313" key="2">
    <source>
        <dbReference type="EMBL" id="CAL1572847.1"/>
    </source>
</evidence>
<feature type="compositionally biased region" description="Low complexity" evidence="1">
    <location>
        <begin position="7"/>
        <end position="16"/>
    </location>
</feature>
<evidence type="ECO:0000313" key="3">
    <source>
        <dbReference type="Proteomes" id="UP001497482"/>
    </source>
</evidence>
<proteinExistence type="predicted"/>
<dbReference type="Proteomes" id="UP001497482">
    <property type="component" value="Chromosome 11"/>
</dbReference>
<feature type="region of interest" description="Disordered" evidence="1">
    <location>
        <begin position="1"/>
        <end position="75"/>
    </location>
</feature>
<reference evidence="2 3" key="1">
    <citation type="submission" date="2024-04" db="EMBL/GenBank/DDBJ databases">
        <authorList>
            <person name="Waldvogel A.-M."/>
            <person name="Schoenle A."/>
        </authorList>
    </citation>
    <scope>NUCLEOTIDE SEQUENCE [LARGE SCALE GENOMIC DNA]</scope>
</reference>
<keyword evidence="3" id="KW-1185">Reference proteome</keyword>
<dbReference type="EMBL" id="OZ035833">
    <property type="protein sequence ID" value="CAL1572847.1"/>
    <property type="molecule type" value="Genomic_DNA"/>
</dbReference>
<feature type="compositionally biased region" description="Basic and acidic residues" evidence="1">
    <location>
        <begin position="51"/>
        <end position="75"/>
    </location>
</feature>
<name>A0AAV2JAQ2_KNICA</name>
<organism evidence="2 3">
    <name type="scientific">Knipowitschia caucasica</name>
    <name type="common">Caucasian dwarf goby</name>
    <name type="synonym">Pomatoschistus caucasicus</name>
    <dbReference type="NCBI Taxonomy" id="637954"/>
    <lineage>
        <taxon>Eukaryota</taxon>
        <taxon>Metazoa</taxon>
        <taxon>Chordata</taxon>
        <taxon>Craniata</taxon>
        <taxon>Vertebrata</taxon>
        <taxon>Euteleostomi</taxon>
        <taxon>Actinopterygii</taxon>
        <taxon>Neopterygii</taxon>
        <taxon>Teleostei</taxon>
        <taxon>Neoteleostei</taxon>
        <taxon>Acanthomorphata</taxon>
        <taxon>Gobiaria</taxon>
        <taxon>Gobiiformes</taxon>
        <taxon>Gobioidei</taxon>
        <taxon>Gobiidae</taxon>
        <taxon>Gobiinae</taxon>
        <taxon>Knipowitschia</taxon>
    </lineage>
</organism>